<dbReference type="Proteomes" id="UP000824219">
    <property type="component" value="Linkage Group LG06"/>
</dbReference>
<comment type="caution">
    <text evidence="2">The sequence shown here is derived from an EMBL/GenBank/DDBJ whole genome shotgun (WGS) entry which is preliminary data.</text>
</comment>
<evidence type="ECO:0000256" key="1">
    <source>
        <dbReference type="SAM" id="MobiDB-lite"/>
    </source>
</evidence>
<reference evidence="2 3" key="1">
    <citation type="submission" date="2021-06" db="EMBL/GenBank/DDBJ databases">
        <title>Chromosome-level genome assembly of the red-tail catfish (Hemibagrus wyckioides).</title>
        <authorList>
            <person name="Shao F."/>
        </authorList>
    </citation>
    <scope>NUCLEOTIDE SEQUENCE [LARGE SCALE GENOMIC DNA]</scope>
    <source>
        <strain evidence="2">EC202008001</strain>
        <tissue evidence="2">Blood</tissue>
    </source>
</reference>
<feature type="region of interest" description="Disordered" evidence="1">
    <location>
        <begin position="20"/>
        <end position="80"/>
    </location>
</feature>
<keyword evidence="3" id="KW-1185">Reference proteome</keyword>
<accession>A0A9D3NX53</accession>
<evidence type="ECO:0000313" key="3">
    <source>
        <dbReference type="Proteomes" id="UP000824219"/>
    </source>
</evidence>
<name>A0A9D3NX53_9TELE</name>
<evidence type="ECO:0000313" key="2">
    <source>
        <dbReference type="EMBL" id="KAG7330881.1"/>
    </source>
</evidence>
<dbReference type="EMBL" id="JAHKSW010000006">
    <property type="protein sequence ID" value="KAG7330881.1"/>
    <property type="molecule type" value="Genomic_DNA"/>
</dbReference>
<protein>
    <submittedName>
        <fullName evidence="2">Uncharacterized protein</fullName>
    </submittedName>
</protein>
<organism evidence="2 3">
    <name type="scientific">Hemibagrus wyckioides</name>
    <dbReference type="NCBI Taxonomy" id="337641"/>
    <lineage>
        <taxon>Eukaryota</taxon>
        <taxon>Metazoa</taxon>
        <taxon>Chordata</taxon>
        <taxon>Craniata</taxon>
        <taxon>Vertebrata</taxon>
        <taxon>Euteleostomi</taxon>
        <taxon>Actinopterygii</taxon>
        <taxon>Neopterygii</taxon>
        <taxon>Teleostei</taxon>
        <taxon>Ostariophysi</taxon>
        <taxon>Siluriformes</taxon>
        <taxon>Bagridae</taxon>
        <taxon>Hemibagrus</taxon>
    </lineage>
</organism>
<proteinExistence type="predicted"/>
<gene>
    <name evidence="2" type="ORF">KOW79_004850</name>
</gene>
<dbReference type="AlphaFoldDB" id="A0A9D3NX53"/>
<sequence length="136" mass="14843">MDAGCKRVLKRIRPTRIEPKALEDVVEEMSNPPSSPEDSYAIPLPPTPPATPEFLQQLSPPRSEEPVALGHAGEGPAGMEVQKDYEGLCKTKMGSRCLWKGGSCRRGEAQESSVTALAESRPSEPFRSHFLVRDVA</sequence>